<keyword evidence="6 12" id="KW-1278">Translocase</keyword>
<evidence type="ECO:0000256" key="3">
    <source>
        <dbReference type="ARBA" id="ARBA00022719"/>
    </source>
</evidence>
<feature type="binding site" evidence="12">
    <location>
        <position position="71"/>
    </location>
    <ligand>
        <name>[4Fe-4S] cluster</name>
        <dbReference type="ChEBI" id="CHEBI:49883"/>
        <label>1</label>
    </ligand>
</feature>
<dbReference type="GO" id="GO:0048038">
    <property type="term" value="F:quinone binding"/>
    <property type="evidence" value="ECO:0007669"/>
    <property type="project" value="UniProtKB-KW"/>
</dbReference>
<evidence type="ECO:0000256" key="8">
    <source>
        <dbReference type="ARBA" id="ARBA00023014"/>
    </source>
</evidence>
<feature type="binding site" evidence="12">
    <location>
        <position position="114"/>
    </location>
    <ligand>
        <name>[4Fe-4S] cluster</name>
        <dbReference type="ChEBI" id="CHEBI:49883"/>
        <label>1</label>
    </ligand>
</feature>
<dbReference type="AlphaFoldDB" id="A0A6F8ZJL6"/>
<keyword evidence="15" id="KW-1185">Reference proteome</keyword>
<dbReference type="EMBL" id="LR778114">
    <property type="protein sequence ID" value="CAB1129854.1"/>
    <property type="molecule type" value="Genomic_DNA"/>
</dbReference>
<keyword evidence="7 12" id="KW-0408">Iron</keyword>
<evidence type="ECO:0000256" key="1">
    <source>
        <dbReference type="ARBA" id="ARBA00022475"/>
    </source>
</evidence>
<dbReference type="NCBIfam" id="TIGR01971">
    <property type="entry name" value="NuoI"/>
    <property type="match status" value="1"/>
</dbReference>
<evidence type="ECO:0000256" key="10">
    <source>
        <dbReference type="ARBA" id="ARBA00023075"/>
    </source>
</evidence>
<evidence type="ECO:0000256" key="5">
    <source>
        <dbReference type="ARBA" id="ARBA00022737"/>
    </source>
</evidence>
<reference evidence="14 15" key="1">
    <citation type="submission" date="2020-02" db="EMBL/GenBank/DDBJ databases">
        <authorList>
            <person name="Hogendoorn C."/>
        </authorList>
    </citation>
    <scope>NUCLEOTIDE SEQUENCE [LARGE SCALE GENOMIC DNA]</scope>
    <source>
        <strain evidence="14">R501</strain>
    </source>
</reference>
<feature type="binding site" evidence="12">
    <location>
        <position position="68"/>
    </location>
    <ligand>
        <name>[4Fe-4S] cluster</name>
        <dbReference type="ChEBI" id="CHEBI:49883"/>
        <label>1</label>
    </ligand>
</feature>
<dbReference type="KEGG" id="hfv:R50_2357"/>
<keyword evidence="3 12" id="KW-0874">Quinone</keyword>
<keyword evidence="5" id="KW-0677">Repeat</keyword>
<accession>A0A6F8ZJL6</accession>
<dbReference type="Gene3D" id="3.30.70.3270">
    <property type="match status" value="1"/>
</dbReference>
<evidence type="ECO:0000256" key="2">
    <source>
        <dbReference type="ARBA" id="ARBA00022485"/>
    </source>
</evidence>
<name>A0A6F8ZJL6_9FIRM</name>
<dbReference type="GO" id="GO:0005886">
    <property type="term" value="C:plasma membrane"/>
    <property type="evidence" value="ECO:0007669"/>
    <property type="project" value="UniProtKB-SubCell"/>
</dbReference>
<dbReference type="GO" id="GO:0051539">
    <property type="term" value="F:4 iron, 4 sulfur cluster binding"/>
    <property type="evidence" value="ECO:0007669"/>
    <property type="project" value="UniProtKB-KW"/>
</dbReference>
<feature type="binding site" evidence="12">
    <location>
        <position position="110"/>
    </location>
    <ligand>
        <name>[4Fe-4S] cluster</name>
        <dbReference type="ChEBI" id="CHEBI:49883"/>
        <label>2</label>
    </ligand>
</feature>
<dbReference type="GO" id="GO:0005506">
    <property type="term" value="F:iron ion binding"/>
    <property type="evidence" value="ECO:0007669"/>
    <property type="project" value="UniProtKB-UniRule"/>
</dbReference>
<evidence type="ECO:0000259" key="13">
    <source>
        <dbReference type="PROSITE" id="PS51379"/>
    </source>
</evidence>
<evidence type="ECO:0000256" key="7">
    <source>
        <dbReference type="ARBA" id="ARBA00023004"/>
    </source>
</evidence>
<evidence type="ECO:0000256" key="11">
    <source>
        <dbReference type="ARBA" id="ARBA00023136"/>
    </source>
</evidence>
<feature type="binding site" evidence="12">
    <location>
        <position position="75"/>
    </location>
    <ligand>
        <name>[4Fe-4S] cluster</name>
        <dbReference type="ChEBI" id="CHEBI:49883"/>
        <label>2</label>
    </ligand>
</feature>
<dbReference type="SUPFAM" id="SSF54862">
    <property type="entry name" value="4Fe-4S ferredoxins"/>
    <property type="match status" value="1"/>
</dbReference>
<dbReference type="PANTHER" id="PTHR10849">
    <property type="entry name" value="NADH DEHYDROGENASE UBIQUINONE IRON-SULFUR PROTEIN 8, MITOCHONDRIAL"/>
    <property type="match status" value="1"/>
</dbReference>
<dbReference type="PROSITE" id="PS00198">
    <property type="entry name" value="4FE4S_FER_1"/>
    <property type="match status" value="1"/>
</dbReference>
<comment type="similarity">
    <text evidence="12">Belongs to the complex I 23 kDa subunit family.</text>
</comment>
<feature type="domain" description="4Fe-4S ferredoxin-type" evidence="13">
    <location>
        <begin position="95"/>
        <end position="124"/>
    </location>
</feature>
<keyword evidence="4 12" id="KW-0479">Metal-binding</keyword>
<evidence type="ECO:0000256" key="6">
    <source>
        <dbReference type="ARBA" id="ARBA00022967"/>
    </source>
</evidence>
<dbReference type="InterPro" id="IPR017900">
    <property type="entry name" value="4Fe4S_Fe_S_CS"/>
</dbReference>
<evidence type="ECO:0000313" key="15">
    <source>
        <dbReference type="Proteomes" id="UP000503399"/>
    </source>
</evidence>
<dbReference type="HAMAP" id="MF_01351">
    <property type="entry name" value="NDH1_NuoI"/>
    <property type="match status" value="1"/>
</dbReference>
<dbReference type="InterPro" id="IPR010226">
    <property type="entry name" value="NADH_quinone_OxRdtase_chainI"/>
</dbReference>
<dbReference type="InterPro" id="IPR017896">
    <property type="entry name" value="4Fe4S_Fe-S-bd"/>
</dbReference>
<evidence type="ECO:0000256" key="9">
    <source>
        <dbReference type="ARBA" id="ARBA00023027"/>
    </source>
</evidence>
<dbReference type="Proteomes" id="UP000503399">
    <property type="component" value="Chromosome"/>
</dbReference>
<evidence type="ECO:0000256" key="12">
    <source>
        <dbReference type="HAMAP-Rule" id="MF_01351"/>
    </source>
</evidence>
<keyword evidence="8 12" id="KW-0411">Iron-sulfur</keyword>
<feature type="binding site" evidence="12">
    <location>
        <position position="107"/>
    </location>
    <ligand>
        <name>[4Fe-4S] cluster</name>
        <dbReference type="ChEBI" id="CHEBI:49883"/>
        <label>2</label>
    </ligand>
</feature>
<comment type="catalytic activity">
    <reaction evidence="12">
        <text>a quinone + NADH + 5 H(+)(in) = a quinol + NAD(+) + 4 H(+)(out)</text>
        <dbReference type="Rhea" id="RHEA:57888"/>
        <dbReference type="ChEBI" id="CHEBI:15378"/>
        <dbReference type="ChEBI" id="CHEBI:24646"/>
        <dbReference type="ChEBI" id="CHEBI:57540"/>
        <dbReference type="ChEBI" id="CHEBI:57945"/>
        <dbReference type="ChEBI" id="CHEBI:132124"/>
    </reaction>
</comment>
<keyword evidence="9 12" id="KW-0520">NAD</keyword>
<protein>
    <recommendedName>
        <fullName evidence="12">NADH-quinone oxidoreductase subunit I</fullName>
        <ecNumber evidence="12">7.1.1.-</ecNumber>
    </recommendedName>
    <alternativeName>
        <fullName evidence="12">NADH dehydrogenase I subunit I</fullName>
    </alternativeName>
    <alternativeName>
        <fullName evidence="12">NDH-1 subunit I</fullName>
    </alternativeName>
</protein>
<evidence type="ECO:0000256" key="4">
    <source>
        <dbReference type="ARBA" id="ARBA00022723"/>
    </source>
</evidence>
<comment type="function">
    <text evidence="12">NDH-1 shuttles electrons from NADH, via FMN and iron-sulfur (Fe-S) centers, to quinones in the respiratory chain. The immediate electron acceptor for the enzyme in this species is believed to be ubiquinone. Couples the redox reaction to proton translocation (for every two electrons transferred, four hydrogen ions are translocated across the cytoplasmic membrane), and thus conserves the redox energy in a proton gradient.</text>
</comment>
<dbReference type="PROSITE" id="PS51379">
    <property type="entry name" value="4FE4S_FER_2"/>
    <property type="match status" value="2"/>
</dbReference>
<sequence>MAPETKKRRVPSFRYLKRLGSGLVKGLAVTTVHLGRRPITRVYPEAKAYSPERFRGIHNLVADECIVCQACARICPTQCFTIVGHRGPDRRFILEQFDIDYNRCMFCNLCVEVCPPKCLTMGNEFEVGVNDRVNLVFHVDALKVER</sequence>
<feature type="domain" description="4Fe-4S ferredoxin-type" evidence="13">
    <location>
        <begin position="56"/>
        <end position="85"/>
    </location>
</feature>
<dbReference type="GO" id="GO:0050136">
    <property type="term" value="F:NADH dehydrogenase (quinone) (non-electrogenic) activity"/>
    <property type="evidence" value="ECO:0007669"/>
    <property type="project" value="UniProtKB-UniRule"/>
</dbReference>
<dbReference type="EC" id="7.1.1.-" evidence="12"/>
<comment type="cofactor">
    <cofactor evidence="12">
        <name>[4Fe-4S] cluster</name>
        <dbReference type="ChEBI" id="CHEBI:49883"/>
    </cofactor>
    <text evidence="12">Binds 2 [4Fe-4S] clusters per subunit.</text>
</comment>
<keyword evidence="1 12" id="KW-1003">Cell membrane</keyword>
<keyword evidence="11 12" id="KW-0472">Membrane</keyword>
<proteinExistence type="inferred from homology"/>
<evidence type="ECO:0000313" key="14">
    <source>
        <dbReference type="EMBL" id="CAB1129854.1"/>
    </source>
</evidence>
<comment type="subcellular location">
    <subcellularLocation>
        <location evidence="12">Cell membrane</location>
        <topology evidence="12">Peripheral membrane protein</topology>
    </subcellularLocation>
</comment>
<keyword evidence="2 12" id="KW-0004">4Fe-4S</keyword>
<organism evidence="14 15">
    <name type="scientific">Candidatus Hydrogenisulfobacillus filiaventi</name>
    <dbReference type="NCBI Taxonomy" id="2707344"/>
    <lineage>
        <taxon>Bacteria</taxon>
        <taxon>Bacillati</taxon>
        <taxon>Bacillota</taxon>
        <taxon>Clostridia</taxon>
        <taxon>Eubacteriales</taxon>
        <taxon>Clostridiales Family XVII. Incertae Sedis</taxon>
        <taxon>Candidatus Hydrogenisulfobacillus</taxon>
    </lineage>
</organism>
<gene>
    <name evidence="12 14" type="primary">nuoI</name>
    <name evidence="14" type="ORF">R50_2357</name>
</gene>
<comment type="subunit">
    <text evidence="12">NDH-1 is composed of 14 different subunits. Subunits NuoA, H, J, K, L, M, N constitute the membrane sector of the complex.</text>
</comment>
<keyword evidence="10 12" id="KW-0830">Ubiquinone</keyword>
<feature type="binding site" evidence="12">
    <location>
        <position position="65"/>
    </location>
    <ligand>
        <name>[4Fe-4S] cluster</name>
        <dbReference type="ChEBI" id="CHEBI:49883"/>
        <label>1</label>
    </ligand>
</feature>
<feature type="binding site" evidence="12">
    <location>
        <position position="104"/>
    </location>
    <ligand>
        <name>[4Fe-4S] cluster</name>
        <dbReference type="ChEBI" id="CHEBI:49883"/>
        <label>2</label>
    </ligand>
</feature>
<dbReference type="PANTHER" id="PTHR10849:SF24">
    <property type="entry name" value="NADH-QUINONE OXIDOREDUCTASE SUBUNIT I 2"/>
    <property type="match status" value="1"/>
</dbReference>
<dbReference type="Pfam" id="PF12838">
    <property type="entry name" value="Fer4_7"/>
    <property type="match status" value="1"/>
</dbReference>